<dbReference type="Proteomes" id="UP001172680">
    <property type="component" value="Unassembled WGS sequence"/>
</dbReference>
<reference evidence="1" key="1">
    <citation type="submission" date="2022-10" db="EMBL/GenBank/DDBJ databases">
        <title>Culturing micro-colonial fungi from biological soil crusts in the Mojave desert and describing Neophaeococcomyces mojavensis, and introducing the new genera and species Taxawa tesnikishii.</title>
        <authorList>
            <person name="Kurbessoian T."/>
            <person name="Stajich J.E."/>
        </authorList>
    </citation>
    <scope>NUCLEOTIDE SEQUENCE</scope>
    <source>
        <strain evidence="1">JES_115</strain>
    </source>
</reference>
<protein>
    <submittedName>
        <fullName evidence="1">Uncharacterized protein</fullName>
    </submittedName>
</protein>
<keyword evidence="2" id="KW-1185">Reference proteome</keyword>
<dbReference type="EMBL" id="JAPDRP010000001">
    <property type="protein sequence ID" value="KAJ9649385.1"/>
    <property type="molecule type" value="Genomic_DNA"/>
</dbReference>
<evidence type="ECO:0000313" key="1">
    <source>
        <dbReference type="EMBL" id="KAJ9649385.1"/>
    </source>
</evidence>
<name>A0ACC2ZPD5_9PEZI</name>
<proteinExistence type="predicted"/>
<gene>
    <name evidence="1" type="ORF">H2199_000160</name>
</gene>
<accession>A0ACC2ZPD5</accession>
<sequence>MGAGFFTTFLNCRQCINGELVDDQLVVSEDTGLILERTGYIGGEAVDLEGNVVAPGFLELQTNGVNGFHFTHFEHESQYQQKLEETAKYFVTQGVTGFWATVPTVSPEDFRKILSSLKPRSFDSAAAFLGAHTEGPYLFPGKKGAHNSSLFRPPSTSPTTTYGAENLSSSIKLATLAPELPDASTLIQDLRSRNIRVSLGHSNATYEQGLNGLRAGATGLTHTLNAMSGLQSREPGLPGLISLPPTSSNPPPPYFSLIPDGHHLHPATLSLLYRAAPSRAILITDSIELAGLPDGLYPGHAQIPHSQRKVGSRVVIDGTDTLIGSCIPLQQGVRNLMEWTGCDVAQAVRCVTENVAEFMGVDGPGGVGVLKEGRRADLCVLSEEGEVLQTWVAGKKVWEREGGCTEVWVLGAGKREMFRIEQGWHHS</sequence>
<evidence type="ECO:0000313" key="2">
    <source>
        <dbReference type="Proteomes" id="UP001172680"/>
    </source>
</evidence>
<comment type="caution">
    <text evidence="1">The sequence shown here is derived from an EMBL/GenBank/DDBJ whole genome shotgun (WGS) entry which is preliminary data.</text>
</comment>
<organism evidence="1 2">
    <name type="scientific">Coniosporium tulheliwenetii</name>
    <dbReference type="NCBI Taxonomy" id="3383036"/>
    <lineage>
        <taxon>Eukaryota</taxon>
        <taxon>Fungi</taxon>
        <taxon>Dikarya</taxon>
        <taxon>Ascomycota</taxon>
        <taxon>Pezizomycotina</taxon>
        <taxon>Dothideomycetes</taxon>
        <taxon>Dothideomycetes incertae sedis</taxon>
        <taxon>Coniosporium</taxon>
    </lineage>
</organism>